<dbReference type="AlphaFoldDB" id="A0A061JAV1"/>
<dbReference type="EMBL" id="AUPL01001850">
    <property type="protein sequence ID" value="ESL10417.1"/>
    <property type="molecule type" value="Genomic_DNA"/>
</dbReference>
<feature type="compositionally biased region" description="Basic residues" evidence="1">
    <location>
        <begin position="203"/>
        <end position="215"/>
    </location>
</feature>
<feature type="region of interest" description="Disordered" evidence="1">
    <location>
        <begin position="171"/>
        <end position="232"/>
    </location>
</feature>
<keyword evidence="3" id="KW-1185">Reference proteome</keyword>
<evidence type="ECO:0000256" key="1">
    <source>
        <dbReference type="SAM" id="MobiDB-lite"/>
    </source>
</evidence>
<reference evidence="2 3" key="1">
    <citation type="submission" date="2013-07" db="EMBL/GenBank/DDBJ databases">
        <authorList>
            <person name="Stoco P.H."/>
            <person name="Wagner G."/>
            <person name="Gerber A."/>
            <person name="Zaha A."/>
            <person name="Thompson C."/>
            <person name="Bartholomeu D.C."/>
            <person name="Luckemeyer D.D."/>
            <person name="Bahia D."/>
            <person name="Loreto E."/>
            <person name="Prestes E.B."/>
            <person name="Lima F.M."/>
            <person name="Rodrigues-Luiz G."/>
            <person name="Vallejo G.A."/>
            <person name="Filho J.F."/>
            <person name="Monteiro K.M."/>
            <person name="Tyler K.M."/>
            <person name="de Almeida L.G."/>
            <person name="Ortiz M.F."/>
            <person name="Siervo M.A."/>
            <person name="de Moraes M.H."/>
            <person name="Cunha O.L."/>
            <person name="Mendonca-Neto R."/>
            <person name="Silva R."/>
            <person name="Teixeira S.M."/>
            <person name="Murta S.M."/>
            <person name="Sincero T.C."/>
            <person name="Mendes T.A."/>
            <person name="Urmenyi T.P."/>
            <person name="Silva V.G."/>
            <person name="da Rocha W.D."/>
            <person name="Andersson B."/>
            <person name="Romanha A.J."/>
            <person name="Steindel M."/>
            <person name="de Vasconcelos A.T."/>
            <person name="Grisard E.C."/>
        </authorList>
    </citation>
    <scope>NUCLEOTIDE SEQUENCE [LARGE SCALE GENOMIC DNA]</scope>
    <source>
        <strain evidence="2 3">SC58</strain>
    </source>
</reference>
<organism evidence="2 3">
    <name type="scientific">Trypanosoma rangeli SC58</name>
    <dbReference type="NCBI Taxonomy" id="429131"/>
    <lineage>
        <taxon>Eukaryota</taxon>
        <taxon>Discoba</taxon>
        <taxon>Euglenozoa</taxon>
        <taxon>Kinetoplastea</taxon>
        <taxon>Metakinetoplastina</taxon>
        <taxon>Trypanosomatida</taxon>
        <taxon>Trypanosomatidae</taxon>
        <taxon>Trypanosoma</taxon>
        <taxon>Herpetosoma</taxon>
    </lineage>
</organism>
<evidence type="ECO:0008006" key="4">
    <source>
        <dbReference type="Google" id="ProtNLM"/>
    </source>
</evidence>
<accession>A0A061JAV1</accession>
<dbReference type="OrthoDB" id="248985at2759"/>
<feature type="compositionally biased region" description="Polar residues" evidence="1">
    <location>
        <begin position="589"/>
        <end position="605"/>
    </location>
</feature>
<evidence type="ECO:0000313" key="3">
    <source>
        <dbReference type="Proteomes" id="UP000031737"/>
    </source>
</evidence>
<feature type="compositionally biased region" description="Low complexity" evidence="1">
    <location>
        <begin position="329"/>
        <end position="340"/>
    </location>
</feature>
<gene>
    <name evidence="2" type="ORF">TRSC58_01850</name>
</gene>
<proteinExistence type="predicted"/>
<evidence type="ECO:0000313" key="2">
    <source>
        <dbReference type="EMBL" id="ESL10417.1"/>
    </source>
</evidence>
<feature type="compositionally biased region" description="Polar residues" evidence="1">
    <location>
        <begin position="216"/>
        <end position="230"/>
    </location>
</feature>
<feature type="region of interest" description="Disordered" evidence="1">
    <location>
        <begin position="506"/>
        <end position="530"/>
    </location>
</feature>
<dbReference type="Proteomes" id="UP000031737">
    <property type="component" value="Unassembled WGS sequence"/>
</dbReference>
<feature type="region of interest" description="Disordered" evidence="1">
    <location>
        <begin position="315"/>
        <end position="347"/>
    </location>
</feature>
<comment type="caution">
    <text evidence="2">The sequence shown here is derived from an EMBL/GenBank/DDBJ whole genome shotgun (WGS) entry which is preliminary data.</text>
</comment>
<name>A0A061JAV1_TRYRA</name>
<feature type="region of interest" description="Disordered" evidence="1">
    <location>
        <begin position="582"/>
        <end position="605"/>
    </location>
</feature>
<sequence>MQRYHRNESLGEPHTKQAKIAATGSNSISVGLHPSQRPSAMGEVFHLQRCTRCGESFRVEASTVKYKYTCWRCGCPVCRQCRVPRPQAAEMCTCTLCMRPVSFIWLFQKTYHGIQLLLSVVEFCDPQAARIMRFFFPAAAFECTTTREARVKPPVRQQEAPKRRRLIAKESGAKVATAGSAGTQRRALVADSPSRLLPQRRQQPGHKLSRAKTAFRRTSLSPQEQQQQKLHMNRARTPNVVHLLSPPRPFPLPEHKLNNANASGVPAERLQAQVTTTATAHCDSQGLITAPKKRAEEDDNTNKFSRIYAINQNGGVRDSLPRVSDTQASSIPSVSGSRSDSPPPRFPSFSQFLDEQEAALLLHDERHPQPQHVQEQYSAGRHVGVRANNLSNLVKPKARELEVVELGAHPAARLSTWTASPNPVTPRPTKNGGVTGSGESNSKRRRIFNPPPRLRVTSTNALLSISQRGSVGDNRRRTAPTTMAATTRAITMTAARSHLVAAANHSNYSSHPTPPHPRTKATPVGGSSNNVRPISNFIQLHTSRGLTTRSTIPTRVTTPRPFASGSLASRVGVLATDKNESAASLAGRGTQNCQRNHTTRNPTTDNRLLERNDLRATSPRFARKATSRTLLTERGAPPTFRAPLVSREATRLMPTASLTARLPTSKKSHVSGSITPSCARAPLVRTGTVSHVQNVTPRCATTRTPLQRIASTRLLPSGDCARRYLPTQTPVHRTEPQGPAPCLVVHLTRQRKSTVTNVTETTPEPARVSHPIIREELSQACYTISEESRKE</sequence>
<dbReference type="VEuPathDB" id="TriTrypDB:TRSC58_01850"/>
<dbReference type="CDD" id="cd00065">
    <property type="entry name" value="FYVE_like_SF"/>
    <property type="match status" value="1"/>
</dbReference>
<protein>
    <recommendedName>
        <fullName evidence="4">FYVE-type domain-containing protein</fullName>
    </recommendedName>
</protein>
<feature type="region of interest" description="Disordered" evidence="1">
    <location>
        <begin position="416"/>
        <end position="454"/>
    </location>
</feature>